<keyword evidence="2" id="KW-0004">4Fe-4S</keyword>
<dbReference type="KEGG" id="vpy:HZI73_17440"/>
<dbReference type="Pfam" id="PF12801">
    <property type="entry name" value="Fer4_5"/>
    <property type="match status" value="3"/>
</dbReference>
<dbReference type="PROSITE" id="PS00198">
    <property type="entry name" value="4FE4S_FER_1"/>
    <property type="match status" value="1"/>
</dbReference>
<dbReference type="PANTHER" id="PTHR30176">
    <property type="entry name" value="FERREDOXIN-TYPE PROTEIN NAPH"/>
    <property type="match status" value="1"/>
</dbReference>
<accession>A0A8J8SI02</accession>
<dbReference type="PROSITE" id="PS51379">
    <property type="entry name" value="4FE4S_FER_2"/>
    <property type="match status" value="2"/>
</dbReference>
<evidence type="ECO:0000256" key="1">
    <source>
        <dbReference type="ARBA" id="ARBA00022448"/>
    </source>
</evidence>
<evidence type="ECO:0000313" key="9">
    <source>
        <dbReference type="EMBL" id="QUI23968.1"/>
    </source>
</evidence>
<feature type="transmembrane region" description="Helical" evidence="7">
    <location>
        <begin position="122"/>
        <end position="142"/>
    </location>
</feature>
<feature type="transmembrane region" description="Helical" evidence="7">
    <location>
        <begin position="183"/>
        <end position="202"/>
    </location>
</feature>
<evidence type="ECO:0000256" key="5">
    <source>
        <dbReference type="ARBA" id="ARBA00023004"/>
    </source>
</evidence>
<feature type="domain" description="4Fe-4S ferredoxin-type" evidence="8">
    <location>
        <begin position="251"/>
        <end position="279"/>
    </location>
</feature>
<sequence>MVSHHKLRHSVQFIWAFVTNAYLKGFTGGKIYTGSLKKLCVPGLNCYSCPGALGSCPIGAMQSVIGSIRYSFSMYVMGFVLLIGVVFGRFICGWLCPFGLLQDLLYKIPIFKISVSKRVNSILKYLKYAILIIFVLLLPFIFQDELGISDPYFCKYICPAGTLEGGVPLVIFNETLREGLGFLFGWKLAILIIFLIVSVLIFRPFCRYVCPLGALYSLFNPISFYKLKVNLSKCTHCNICTRSCKINIEVHKTPNNPECIRCQDCIEACPQKAISKELIKIQSKNRTEEHLA</sequence>
<dbReference type="GO" id="GO:0005886">
    <property type="term" value="C:plasma membrane"/>
    <property type="evidence" value="ECO:0007669"/>
    <property type="project" value="TreeGrafter"/>
</dbReference>
<protein>
    <submittedName>
        <fullName evidence="9">4Fe-4S binding protein</fullName>
    </submittedName>
</protein>
<keyword evidence="1" id="KW-0813">Transport</keyword>
<feature type="transmembrane region" description="Helical" evidence="7">
    <location>
        <begin position="75"/>
        <end position="101"/>
    </location>
</feature>
<name>A0A8J8SI02_9FIRM</name>
<feature type="domain" description="4Fe-4S ferredoxin-type" evidence="8">
    <location>
        <begin position="225"/>
        <end position="248"/>
    </location>
</feature>
<organism evidence="9 10">
    <name type="scientific">Vallitalea pronyensis</name>
    <dbReference type="NCBI Taxonomy" id="1348613"/>
    <lineage>
        <taxon>Bacteria</taxon>
        <taxon>Bacillati</taxon>
        <taxon>Bacillota</taxon>
        <taxon>Clostridia</taxon>
        <taxon>Lachnospirales</taxon>
        <taxon>Vallitaleaceae</taxon>
        <taxon>Vallitalea</taxon>
    </lineage>
</organism>
<keyword evidence="7" id="KW-0472">Membrane</keyword>
<dbReference type="GO" id="GO:0046872">
    <property type="term" value="F:metal ion binding"/>
    <property type="evidence" value="ECO:0007669"/>
    <property type="project" value="UniProtKB-KW"/>
</dbReference>
<evidence type="ECO:0000256" key="3">
    <source>
        <dbReference type="ARBA" id="ARBA00022723"/>
    </source>
</evidence>
<keyword evidence="5" id="KW-0408">Iron</keyword>
<evidence type="ECO:0000256" key="7">
    <source>
        <dbReference type="SAM" id="Phobius"/>
    </source>
</evidence>
<dbReference type="SUPFAM" id="SSF54862">
    <property type="entry name" value="4Fe-4S ferredoxins"/>
    <property type="match status" value="1"/>
</dbReference>
<keyword evidence="7" id="KW-1133">Transmembrane helix</keyword>
<keyword evidence="6" id="KW-0411">Iron-sulfur</keyword>
<dbReference type="InterPro" id="IPR051684">
    <property type="entry name" value="Electron_Trans/Redox"/>
</dbReference>
<evidence type="ECO:0000313" key="10">
    <source>
        <dbReference type="Proteomes" id="UP000683246"/>
    </source>
</evidence>
<proteinExistence type="predicted"/>
<evidence type="ECO:0000256" key="6">
    <source>
        <dbReference type="ARBA" id="ARBA00023014"/>
    </source>
</evidence>
<keyword evidence="4" id="KW-0249">Electron transport</keyword>
<dbReference type="InterPro" id="IPR017900">
    <property type="entry name" value="4Fe4S_Fe_S_CS"/>
</dbReference>
<dbReference type="InterPro" id="IPR017896">
    <property type="entry name" value="4Fe4S_Fe-S-bd"/>
</dbReference>
<keyword evidence="3" id="KW-0479">Metal-binding</keyword>
<dbReference type="AlphaFoldDB" id="A0A8J8SI02"/>
<dbReference type="PANTHER" id="PTHR30176:SF3">
    <property type="entry name" value="FERREDOXIN-TYPE PROTEIN NAPH"/>
    <property type="match status" value="1"/>
</dbReference>
<gene>
    <name evidence="9" type="ORF">HZI73_17440</name>
</gene>
<dbReference type="Proteomes" id="UP000683246">
    <property type="component" value="Chromosome"/>
</dbReference>
<evidence type="ECO:0000259" key="8">
    <source>
        <dbReference type="PROSITE" id="PS51379"/>
    </source>
</evidence>
<evidence type="ECO:0000256" key="4">
    <source>
        <dbReference type="ARBA" id="ARBA00022982"/>
    </source>
</evidence>
<dbReference type="EMBL" id="CP058649">
    <property type="protein sequence ID" value="QUI23968.1"/>
    <property type="molecule type" value="Genomic_DNA"/>
</dbReference>
<dbReference type="Gene3D" id="3.30.70.20">
    <property type="match status" value="1"/>
</dbReference>
<evidence type="ECO:0000256" key="2">
    <source>
        <dbReference type="ARBA" id="ARBA00022485"/>
    </source>
</evidence>
<reference evidence="9" key="1">
    <citation type="submission" date="2020-07" db="EMBL/GenBank/DDBJ databases">
        <title>Vallitalea pronyensis genome.</title>
        <authorList>
            <person name="Postec A."/>
        </authorList>
    </citation>
    <scope>NUCLEOTIDE SEQUENCE</scope>
    <source>
        <strain evidence="9">FatNI3</strain>
    </source>
</reference>
<dbReference type="GO" id="GO:0051539">
    <property type="term" value="F:4 iron, 4 sulfur cluster binding"/>
    <property type="evidence" value="ECO:0007669"/>
    <property type="project" value="UniProtKB-KW"/>
</dbReference>
<keyword evidence="10" id="KW-1185">Reference proteome</keyword>
<keyword evidence="7" id="KW-0812">Transmembrane</keyword>